<organism evidence="1 2">
    <name type="scientific">Panagrolaimus sp. ES5</name>
    <dbReference type="NCBI Taxonomy" id="591445"/>
    <lineage>
        <taxon>Eukaryota</taxon>
        <taxon>Metazoa</taxon>
        <taxon>Ecdysozoa</taxon>
        <taxon>Nematoda</taxon>
        <taxon>Chromadorea</taxon>
        <taxon>Rhabditida</taxon>
        <taxon>Tylenchina</taxon>
        <taxon>Panagrolaimomorpha</taxon>
        <taxon>Panagrolaimoidea</taxon>
        <taxon>Panagrolaimidae</taxon>
        <taxon>Panagrolaimus</taxon>
    </lineage>
</organism>
<protein>
    <submittedName>
        <fullName evidence="2">Uncharacterized protein</fullName>
    </submittedName>
</protein>
<name>A0AC34F224_9BILA</name>
<reference evidence="2" key="1">
    <citation type="submission" date="2022-11" db="UniProtKB">
        <authorList>
            <consortium name="WormBaseParasite"/>
        </authorList>
    </citation>
    <scope>IDENTIFICATION</scope>
</reference>
<proteinExistence type="predicted"/>
<evidence type="ECO:0000313" key="2">
    <source>
        <dbReference type="WBParaSite" id="ES5_v2.g11036.t1"/>
    </source>
</evidence>
<accession>A0AC34F224</accession>
<evidence type="ECO:0000313" key="1">
    <source>
        <dbReference type="Proteomes" id="UP000887579"/>
    </source>
</evidence>
<dbReference type="WBParaSite" id="ES5_v2.g11036.t1">
    <property type="protein sequence ID" value="ES5_v2.g11036.t1"/>
    <property type="gene ID" value="ES5_v2.g11036"/>
</dbReference>
<dbReference type="Proteomes" id="UP000887579">
    <property type="component" value="Unplaced"/>
</dbReference>
<sequence length="130" mass="14565">MLYAEDDYDLYLSPRVAEYSPVKGGTSRHLMVIRDPGKPKVDKLIIIYKKTTCKSAIEAFVSTNDENTEVKKALIALVSIKHHGMQQPNSKHGSQISNEVDDDNKKPIPNGASNNLKVKENKKEVKKSKK</sequence>